<dbReference type="Proteomes" id="UP001431429">
    <property type="component" value="Unassembled WGS sequence"/>
</dbReference>
<protein>
    <submittedName>
        <fullName evidence="1">Membrane protein insertion efficiency factor YidD</fullName>
    </submittedName>
</protein>
<dbReference type="Pfam" id="PF01809">
    <property type="entry name" value="YidD"/>
    <property type="match status" value="1"/>
</dbReference>
<proteinExistence type="predicted"/>
<sequence length="145" mass="15836">MARSRPNRHIERKKSEDEDGCCVGTIDTCTYYCGPACPFTAVNAIVLARWQPSRSVPVAVAVDPAAPRPDGRIAAVLYGAVRHYRTRVSPARPACCPYTPSCSTYAIKALHRHGAIRGTRLIVARLLRCRPGAARRRGQSDPVPL</sequence>
<gene>
    <name evidence="1" type="primary">yidD</name>
    <name evidence="1" type="ORF">NBG84_16770</name>
</gene>
<evidence type="ECO:0000313" key="1">
    <source>
        <dbReference type="EMBL" id="MCM2389923.1"/>
    </source>
</evidence>
<dbReference type="EMBL" id="JAMQAW010000012">
    <property type="protein sequence ID" value="MCM2389923.1"/>
    <property type="molecule type" value="Genomic_DNA"/>
</dbReference>
<dbReference type="InterPro" id="IPR002696">
    <property type="entry name" value="Membr_insert_effic_factor_YidD"/>
</dbReference>
<dbReference type="PANTHER" id="PTHR33383:SF1">
    <property type="entry name" value="MEMBRANE PROTEIN INSERTION EFFICIENCY FACTOR-RELATED"/>
    <property type="match status" value="1"/>
</dbReference>
<organism evidence="1 2">
    <name type="scientific">Streptomyces albipurpureus</name>
    <dbReference type="NCBI Taxonomy" id="2897419"/>
    <lineage>
        <taxon>Bacteria</taxon>
        <taxon>Bacillati</taxon>
        <taxon>Actinomycetota</taxon>
        <taxon>Actinomycetes</taxon>
        <taxon>Kitasatosporales</taxon>
        <taxon>Streptomycetaceae</taxon>
        <taxon>Streptomyces</taxon>
    </lineage>
</organism>
<name>A0ABT0UMT0_9ACTN</name>
<comment type="caution">
    <text evidence="1">The sequence shown here is derived from an EMBL/GenBank/DDBJ whole genome shotgun (WGS) entry which is preliminary data.</text>
</comment>
<reference evidence="1" key="1">
    <citation type="submission" date="2022-06" db="EMBL/GenBank/DDBJ databases">
        <title>Genome public.</title>
        <authorList>
            <person name="Sun Q."/>
        </authorList>
    </citation>
    <scope>NUCLEOTIDE SEQUENCE</scope>
    <source>
        <strain evidence="1">CWNU-1</strain>
    </source>
</reference>
<dbReference type="RefSeq" id="WP_250920263.1">
    <property type="nucleotide sequence ID" value="NZ_JAMQAW010000012.1"/>
</dbReference>
<dbReference type="NCBIfam" id="TIGR00278">
    <property type="entry name" value="membrane protein insertion efficiency factor YidD"/>
    <property type="match status" value="1"/>
</dbReference>
<evidence type="ECO:0000313" key="2">
    <source>
        <dbReference type="Proteomes" id="UP001431429"/>
    </source>
</evidence>
<dbReference type="SMART" id="SM01234">
    <property type="entry name" value="Haemolytic"/>
    <property type="match status" value="1"/>
</dbReference>
<keyword evidence="2" id="KW-1185">Reference proteome</keyword>
<dbReference type="PANTHER" id="PTHR33383">
    <property type="entry name" value="MEMBRANE PROTEIN INSERTION EFFICIENCY FACTOR-RELATED"/>
    <property type="match status" value="1"/>
</dbReference>
<accession>A0ABT0UMT0</accession>